<evidence type="ECO:0000256" key="1">
    <source>
        <dbReference type="SAM" id="MobiDB-lite"/>
    </source>
</evidence>
<protein>
    <recommendedName>
        <fullName evidence="4">SWIM-type domain-containing protein</fullName>
    </recommendedName>
</protein>
<proteinExistence type="predicted"/>
<organism evidence="2 3">
    <name type="scientific">Huso huso</name>
    <name type="common">Beluga</name>
    <name type="synonym">Acipenser huso</name>
    <dbReference type="NCBI Taxonomy" id="61971"/>
    <lineage>
        <taxon>Eukaryota</taxon>
        <taxon>Metazoa</taxon>
        <taxon>Chordata</taxon>
        <taxon>Craniata</taxon>
        <taxon>Vertebrata</taxon>
        <taxon>Euteleostomi</taxon>
        <taxon>Actinopterygii</taxon>
        <taxon>Chondrostei</taxon>
        <taxon>Acipenseriformes</taxon>
        <taxon>Acipenseridae</taxon>
        <taxon>Huso</taxon>
    </lineage>
</organism>
<sequence>MSTVWIEKACCCGIWQPTTPRTHRAPLIHPRPFALSHGQPPTNPVPRYSRNADRPLFSPLRCGAVFRDGAGRSSSSSSSNRRQQQQPQPSAEAVRVVTGSDPGSSSSSSSSPRLYSVRQRDRGPDYRGFVELGVDEAEIRTPGGGALLTQVSSGRCYVPACCRAATTSTGAAPESPCLHVKLATECRLEASPLTLKSSVLGSLQASQEAKQAIWQLATESSGPLVQRITRSIMVVKCKASERHPLGYLHASFSERGRGREGSRGPPEMRFQCSCQQAARGGAAGPRRGEEGGTAGRRCVHFYACLCAFASDHKLQQEFSGFINGDADGLPINPESLLLYPSAASPHSEPCVPAKSKKIKGEGTTAVSIPLITVRDGGSAGLRRPAPRKQVVSSALKRAGSNVPIDEAHVTLSFHQWLASVTERIHQTMHFQFDGKPEPLVFHIPQSFFEALQQRISAGNKKRLPNSTTAFVRRDALPLGSFSKYSWHVHNILQVKQIFDTPEVPLEVTQSFVKNSDGSFELFRCPPVRMEPVGDAVSGRSDRQPAIRPLELKTFLRVGNTAPDQKEPTPFIIEWIPDILPRSKVGELRLRFEYGHLHNGHVENTEQPSGPEQGLGLCPSDTSTH</sequence>
<feature type="compositionally biased region" description="Low complexity" evidence="1">
    <location>
        <begin position="72"/>
        <end position="90"/>
    </location>
</feature>
<keyword evidence="3" id="KW-1185">Reference proteome</keyword>
<accession>A0ABR0YAA5</accession>
<name>A0ABR0YAA5_HUSHU</name>
<dbReference type="EMBL" id="JAHFZB010000039">
    <property type="protein sequence ID" value="KAK6469349.1"/>
    <property type="molecule type" value="Genomic_DNA"/>
</dbReference>
<reference evidence="2 3" key="1">
    <citation type="submission" date="2021-05" db="EMBL/GenBank/DDBJ databases">
        <authorList>
            <person name="Zahm M."/>
            <person name="Klopp C."/>
            <person name="Cabau C."/>
            <person name="Kuhl H."/>
            <person name="Suciu R."/>
            <person name="Ciorpac M."/>
            <person name="Holostenco D."/>
            <person name="Gessner J."/>
            <person name="Wuertz S."/>
            <person name="Hohne C."/>
            <person name="Stock M."/>
            <person name="Gislard M."/>
            <person name="Lluch J."/>
            <person name="Milhes M."/>
            <person name="Lampietro C."/>
            <person name="Lopez Roques C."/>
            <person name="Donnadieu C."/>
            <person name="Du K."/>
            <person name="Schartl M."/>
            <person name="Guiguen Y."/>
        </authorList>
    </citation>
    <scope>NUCLEOTIDE SEQUENCE [LARGE SCALE GENOMIC DNA]</scope>
    <source>
        <strain evidence="2">Hh-F2</strain>
        <tissue evidence="2">Blood</tissue>
    </source>
</reference>
<dbReference type="Proteomes" id="UP001369086">
    <property type="component" value="Unassembled WGS sequence"/>
</dbReference>
<feature type="region of interest" description="Disordered" evidence="1">
    <location>
        <begin position="600"/>
        <end position="624"/>
    </location>
</feature>
<evidence type="ECO:0008006" key="4">
    <source>
        <dbReference type="Google" id="ProtNLM"/>
    </source>
</evidence>
<dbReference type="PANTHER" id="PTHR13518:SF1">
    <property type="entry name" value="C2ORF42 HOMOLOG"/>
    <property type="match status" value="1"/>
</dbReference>
<dbReference type="InterPro" id="IPR026049">
    <property type="entry name" value="C2orf42"/>
</dbReference>
<evidence type="ECO:0000313" key="2">
    <source>
        <dbReference type="EMBL" id="KAK6469349.1"/>
    </source>
</evidence>
<gene>
    <name evidence="2" type="ORF">HHUSO_G32273</name>
</gene>
<feature type="region of interest" description="Disordered" evidence="1">
    <location>
        <begin position="31"/>
        <end position="53"/>
    </location>
</feature>
<evidence type="ECO:0000313" key="3">
    <source>
        <dbReference type="Proteomes" id="UP001369086"/>
    </source>
</evidence>
<dbReference type="PANTHER" id="PTHR13518">
    <property type="entry name" value="PUTATIVE TREBLE-CLEF ZINC-FINGER C2ORF42 FAMILY MEMBER"/>
    <property type="match status" value="1"/>
</dbReference>
<comment type="caution">
    <text evidence="2">The sequence shown here is derived from an EMBL/GenBank/DDBJ whole genome shotgun (WGS) entry which is preliminary data.</text>
</comment>
<feature type="region of interest" description="Disordered" evidence="1">
    <location>
        <begin position="68"/>
        <end position="126"/>
    </location>
</feature>